<feature type="compositionally biased region" description="Basic residues" evidence="1">
    <location>
        <begin position="77"/>
        <end position="93"/>
    </location>
</feature>
<reference evidence="2 3" key="1">
    <citation type="journal article" date="2021" name="Environ. Microbiol.">
        <title>Gene family expansions and transcriptome signatures uncover fungal adaptations to wood decay.</title>
        <authorList>
            <person name="Hage H."/>
            <person name="Miyauchi S."/>
            <person name="Viragh M."/>
            <person name="Drula E."/>
            <person name="Min B."/>
            <person name="Chaduli D."/>
            <person name="Navarro D."/>
            <person name="Favel A."/>
            <person name="Norest M."/>
            <person name="Lesage-Meessen L."/>
            <person name="Balint B."/>
            <person name="Merenyi Z."/>
            <person name="de Eugenio L."/>
            <person name="Morin E."/>
            <person name="Martinez A.T."/>
            <person name="Baldrian P."/>
            <person name="Stursova M."/>
            <person name="Martinez M.J."/>
            <person name="Novotny C."/>
            <person name="Magnuson J.K."/>
            <person name="Spatafora J.W."/>
            <person name="Maurice S."/>
            <person name="Pangilinan J."/>
            <person name="Andreopoulos W."/>
            <person name="LaButti K."/>
            <person name="Hundley H."/>
            <person name="Na H."/>
            <person name="Kuo A."/>
            <person name="Barry K."/>
            <person name="Lipzen A."/>
            <person name="Henrissat B."/>
            <person name="Riley R."/>
            <person name="Ahrendt S."/>
            <person name="Nagy L.G."/>
            <person name="Grigoriev I.V."/>
            <person name="Martin F."/>
            <person name="Rosso M.N."/>
        </authorList>
    </citation>
    <scope>NUCLEOTIDE SEQUENCE [LARGE SCALE GENOMIC DNA]</scope>
    <source>
        <strain evidence="2 3">CIRM-BRFM 1785</strain>
    </source>
</reference>
<organism evidence="2 3">
    <name type="scientific">Rhodofomes roseus</name>
    <dbReference type="NCBI Taxonomy" id="34475"/>
    <lineage>
        <taxon>Eukaryota</taxon>
        <taxon>Fungi</taxon>
        <taxon>Dikarya</taxon>
        <taxon>Basidiomycota</taxon>
        <taxon>Agaricomycotina</taxon>
        <taxon>Agaricomycetes</taxon>
        <taxon>Polyporales</taxon>
        <taxon>Rhodofomes</taxon>
    </lineage>
</organism>
<sequence>MSSRASPPTAGQKRSLSPGSDDRDVTCNGNGRRVDLKREATRRRPRPISMSLPLMNHGHASPSRSGPPTKPMDKDRPHHTRSASPVRQKHKNVLHQAGGTPPGVGPIAKGTLSPSSSNGREGGSLEELVGQPHPTVLHHFDVRDRPKPQSVLSVLTRLTVGRACLGQRSSAEGSRGWNGTSGASMGQISTRQTTPAAGMANGGRAHTRDDTHGDHERTMGPNKTTPCGGRGHEGAD</sequence>
<evidence type="ECO:0000313" key="2">
    <source>
        <dbReference type="EMBL" id="KAH9829309.1"/>
    </source>
</evidence>
<feature type="region of interest" description="Disordered" evidence="1">
    <location>
        <begin position="1"/>
        <end position="128"/>
    </location>
</feature>
<comment type="caution">
    <text evidence="2">The sequence shown here is derived from an EMBL/GenBank/DDBJ whole genome shotgun (WGS) entry which is preliminary data.</text>
</comment>
<dbReference type="EMBL" id="JADCUA010000040">
    <property type="protein sequence ID" value="KAH9829309.1"/>
    <property type="molecule type" value="Genomic_DNA"/>
</dbReference>
<keyword evidence="3" id="KW-1185">Reference proteome</keyword>
<evidence type="ECO:0000313" key="3">
    <source>
        <dbReference type="Proteomes" id="UP000814176"/>
    </source>
</evidence>
<dbReference type="Proteomes" id="UP000814176">
    <property type="component" value="Unassembled WGS sequence"/>
</dbReference>
<dbReference type="GeneID" id="72002660"/>
<name>A0ABQ8JZP5_9APHY</name>
<gene>
    <name evidence="2" type="ORF">C8Q71DRAFT_728179</name>
</gene>
<protein>
    <submittedName>
        <fullName evidence="2">Uncharacterized protein</fullName>
    </submittedName>
</protein>
<dbReference type="RefSeq" id="XP_047772791.1">
    <property type="nucleotide sequence ID" value="XM_047921928.1"/>
</dbReference>
<evidence type="ECO:0000256" key="1">
    <source>
        <dbReference type="SAM" id="MobiDB-lite"/>
    </source>
</evidence>
<feature type="compositionally biased region" description="Basic and acidic residues" evidence="1">
    <location>
        <begin position="206"/>
        <end position="218"/>
    </location>
</feature>
<feature type="region of interest" description="Disordered" evidence="1">
    <location>
        <begin position="167"/>
        <end position="236"/>
    </location>
</feature>
<feature type="compositionally biased region" description="Polar residues" evidence="1">
    <location>
        <begin position="167"/>
        <end position="195"/>
    </location>
</feature>
<proteinExistence type="predicted"/>
<accession>A0ABQ8JZP5</accession>